<keyword evidence="1 2" id="KW-0238">DNA-binding</keyword>
<name>K6ZS26_9ALTE</name>
<proteinExistence type="predicted"/>
<evidence type="ECO:0000256" key="2">
    <source>
        <dbReference type="PROSITE-ProRule" id="PRU00335"/>
    </source>
</evidence>
<feature type="DNA-binding region" description="H-T-H motif" evidence="2">
    <location>
        <begin position="38"/>
        <end position="57"/>
    </location>
</feature>
<accession>K6ZS26</accession>
<dbReference type="OrthoDB" id="9151800at2"/>
<dbReference type="PRINTS" id="PR00455">
    <property type="entry name" value="HTHTETR"/>
</dbReference>
<dbReference type="PROSITE" id="PS50977">
    <property type="entry name" value="HTH_TETR_2"/>
    <property type="match status" value="1"/>
</dbReference>
<dbReference type="PANTHER" id="PTHR43479">
    <property type="entry name" value="ACREF/ENVCD OPERON REPRESSOR-RELATED"/>
    <property type="match status" value="1"/>
</dbReference>
<dbReference type="GO" id="GO:0003677">
    <property type="term" value="F:DNA binding"/>
    <property type="evidence" value="ECO:0007669"/>
    <property type="project" value="UniProtKB-UniRule"/>
</dbReference>
<dbReference type="EMBL" id="BAER01000017">
    <property type="protein sequence ID" value="GAC31638.1"/>
    <property type="molecule type" value="Genomic_DNA"/>
</dbReference>
<evidence type="ECO:0000256" key="1">
    <source>
        <dbReference type="ARBA" id="ARBA00023125"/>
    </source>
</evidence>
<dbReference type="SUPFAM" id="SSF46689">
    <property type="entry name" value="Homeodomain-like"/>
    <property type="match status" value="1"/>
</dbReference>
<dbReference type="InterPro" id="IPR001647">
    <property type="entry name" value="HTH_TetR"/>
</dbReference>
<evidence type="ECO:0000259" key="3">
    <source>
        <dbReference type="PROSITE" id="PS50977"/>
    </source>
</evidence>
<dbReference type="InterPro" id="IPR009057">
    <property type="entry name" value="Homeodomain-like_sf"/>
</dbReference>
<dbReference type="RefSeq" id="WP_007103442.1">
    <property type="nucleotide sequence ID" value="NZ_BAER01000017.1"/>
</dbReference>
<dbReference type="Pfam" id="PF00440">
    <property type="entry name" value="TetR_N"/>
    <property type="match status" value="1"/>
</dbReference>
<reference evidence="5" key="1">
    <citation type="journal article" date="2014" name="Environ. Microbiol.">
        <title>Comparative genomics of the marine bacterial genus Glaciecola reveals the high degree of genomic diversity and genomic characteristic for cold adaptation.</title>
        <authorList>
            <person name="Qin Q.L."/>
            <person name="Xie B.B."/>
            <person name="Yu Y."/>
            <person name="Shu Y.L."/>
            <person name="Rong J.C."/>
            <person name="Zhang Y.J."/>
            <person name="Zhao D.L."/>
            <person name="Chen X.L."/>
            <person name="Zhang X.Y."/>
            <person name="Chen B."/>
            <person name="Zhou B.C."/>
            <person name="Zhang Y.Z."/>
        </authorList>
    </citation>
    <scope>NUCLEOTIDE SEQUENCE [LARGE SCALE GENOMIC DNA]</scope>
    <source>
        <strain evidence="5">LMG 21857</strain>
    </source>
</reference>
<gene>
    <name evidence="4" type="ORF">GPLA_0722</name>
</gene>
<comment type="caution">
    <text evidence="4">The sequence shown here is derived from an EMBL/GenBank/DDBJ whole genome shotgun (WGS) entry which is preliminary data.</text>
</comment>
<dbReference type="InterPro" id="IPR050624">
    <property type="entry name" value="HTH-type_Tx_Regulator"/>
</dbReference>
<dbReference type="PANTHER" id="PTHR43479:SF12">
    <property type="entry name" value="TRANSCRIPTIONAL REGULATORY PROTEIN"/>
    <property type="match status" value="1"/>
</dbReference>
<keyword evidence="5" id="KW-1185">Reference proteome</keyword>
<evidence type="ECO:0000313" key="4">
    <source>
        <dbReference type="EMBL" id="GAC31638.1"/>
    </source>
</evidence>
<sequence>MNERKQGRRSAEDAEKTKQDILQKAAELFCDLGYEQVSLRNISEKAGVSHSLIRHHFGSKENIWHCISDGLHHFIARYVVVVNQHMPETYPSNIRLFEFSVRMLAYMLTFKQPVQLLADAVRQDDALVDYFISQGDGIEDFVEGLVKAHNSDFPDAQIRMWDLKWQIIMYAHAAASLTPFLKETWIDETDSLDECLLRHFRLFEEMLAAKLKIAQPYRVSPKRVQDLVYEVPAPDPAAQ</sequence>
<protein>
    <submittedName>
        <fullName evidence="4">Transcriptional regulator, TetR family</fullName>
    </submittedName>
</protein>
<dbReference type="Proteomes" id="UP000006322">
    <property type="component" value="Unassembled WGS sequence"/>
</dbReference>
<organism evidence="4 5">
    <name type="scientific">Paraglaciecola polaris LMG 21857</name>
    <dbReference type="NCBI Taxonomy" id="1129793"/>
    <lineage>
        <taxon>Bacteria</taxon>
        <taxon>Pseudomonadati</taxon>
        <taxon>Pseudomonadota</taxon>
        <taxon>Gammaproteobacteria</taxon>
        <taxon>Alteromonadales</taxon>
        <taxon>Alteromonadaceae</taxon>
        <taxon>Paraglaciecola</taxon>
    </lineage>
</organism>
<dbReference type="AlphaFoldDB" id="K6ZS26"/>
<dbReference type="STRING" id="1129793.GPLA_0722"/>
<feature type="domain" description="HTH tetR-type" evidence="3">
    <location>
        <begin position="15"/>
        <end position="75"/>
    </location>
</feature>
<evidence type="ECO:0000313" key="5">
    <source>
        <dbReference type="Proteomes" id="UP000006322"/>
    </source>
</evidence>
<dbReference type="Gene3D" id="1.10.357.10">
    <property type="entry name" value="Tetracycline Repressor, domain 2"/>
    <property type="match status" value="1"/>
</dbReference>